<dbReference type="EMBL" id="FOYV01000001">
    <property type="protein sequence ID" value="SFR47269.1"/>
    <property type="molecule type" value="Genomic_DNA"/>
</dbReference>
<feature type="domain" description="Carbohydrate kinase PfkB" evidence="6">
    <location>
        <begin position="4"/>
        <end position="309"/>
    </location>
</feature>
<dbReference type="PROSITE" id="PS00583">
    <property type="entry name" value="PFKB_KINASES_1"/>
    <property type="match status" value="1"/>
</dbReference>
<evidence type="ECO:0000256" key="3">
    <source>
        <dbReference type="ARBA" id="ARBA00022741"/>
    </source>
</evidence>
<dbReference type="SUPFAM" id="SSF53613">
    <property type="entry name" value="Ribokinase-like"/>
    <property type="match status" value="1"/>
</dbReference>
<dbReference type="OrthoDB" id="9779730at2"/>
<dbReference type="Proteomes" id="UP000199290">
    <property type="component" value="Unassembled WGS sequence"/>
</dbReference>
<protein>
    <submittedName>
        <fullName evidence="7">Fructokinase</fullName>
    </submittedName>
</protein>
<dbReference type="AlphaFoldDB" id="A0A1I6GYR7"/>
<dbReference type="RefSeq" id="WP_091988476.1">
    <property type="nucleotide sequence ID" value="NZ_FOYV01000001.1"/>
</dbReference>
<dbReference type="InterPro" id="IPR050306">
    <property type="entry name" value="PfkB_Carbo_kinase"/>
</dbReference>
<dbReference type="CDD" id="cd01167">
    <property type="entry name" value="bac_FRK"/>
    <property type="match status" value="1"/>
</dbReference>
<evidence type="ECO:0000256" key="1">
    <source>
        <dbReference type="ARBA" id="ARBA00010688"/>
    </source>
</evidence>
<comment type="similarity">
    <text evidence="1">Belongs to the carbohydrate kinase PfkB family.</text>
</comment>
<keyword evidence="3" id="KW-0547">Nucleotide-binding</keyword>
<keyword evidence="5" id="KW-0067">ATP-binding</keyword>
<dbReference type="GO" id="GO:0005524">
    <property type="term" value="F:ATP binding"/>
    <property type="evidence" value="ECO:0007669"/>
    <property type="project" value="UniProtKB-KW"/>
</dbReference>
<accession>A0A1I6GYR7</accession>
<dbReference type="Gene3D" id="3.40.1190.20">
    <property type="match status" value="1"/>
</dbReference>
<dbReference type="Pfam" id="PF00294">
    <property type="entry name" value="PfkB"/>
    <property type="match status" value="1"/>
</dbReference>
<dbReference type="InterPro" id="IPR002173">
    <property type="entry name" value="Carboh/pur_kinase_PfkB_CS"/>
</dbReference>
<keyword evidence="2" id="KW-0808">Transferase</keyword>
<dbReference type="PANTHER" id="PTHR43085:SF1">
    <property type="entry name" value="PSEUDOURIDINE KINASE-RELATED"/>
    <property type="match status" value="1"/>
</dbReference>
<evidence type="ECO:0000259" key="6">
    <source>
        <dbReference type="Pfam" id="PF00294"/>
    </source>
</evidence>
<dbReference type="InterPro" id="IPR011611">
    <property type="entry name" value="PfkB_dom"/>
</dbReference>
<sequence>MTLDVLCFGEALIDMRAERLHGQDRFVPQPGGAPANVAVGVARLGGRSIFAGQVGADVFGHQIVDALTGYGVDTSWLARAVDANTALAMVALDDRGERSFTFYRTATADLLFKPDQLPAEAFVAKPLFHICSNTLTETAIAETTRGLVARAREQGCLVSFDVNYRAALWDRPEEAPERILELARAADMVKFSREELEALFAGYTEAVISELREVGVPLILVSDGPEELWAWAGDQALSLRPPPVTAVDTTAAGDAFVAGMLYQLAKAGVTTLTLPRWLAAGSNLKRALAFASRCGALTATRFGAFDALPSRADLDAIASGVE</sequence>
<evidence type="ECO:0000256" key="5">
    <source>
        <dbReference type="ARBA" id="ARBA00022840"/>
    </source>
</evidence>
<evidence type="ECO:0000256" key="4">
    <source>
        <dbReference type="ARBA" id="ARBA00022777"/>
    </source>
</evidence>
<keyword evidence="8" id="KW-1185">Reference proteome</keyword>
<dbReference type="PROSITE" id="PS00584">
    <property type="entry name" value="PFKB_KINASES_2"/>
    <property type="match status" value="1"/>
</dbReference>
<name>A0A1I6GYR7_9GAMM</name>
<evidence type="ECO:0000256" key="2">
    <source>
        <dbReference type="ARBA" id="ARBA00022679"/>
    </source>
</evidence>
<dbReference type="InterPro" id="IPR029056">
    <property type="entry name" value="Ribokinase-like"/>
</dbReference>
<dbReference type="GO" id="GO:0016301">
    <property type="term" value="F:kinase activity"/>
    <property type="evidence" value="ECO:0007669"/>
    <property type="project" value="UniProtKB-KW"/>
</dbReference>
<gene>
    <name evidence="7" type="ORF">SAMN04488073_1789</name>
</gene>
<dbReference type="STRING" id="375760.SAMN04488073_1789"/>
<organism evidence="7 8">
    <name type="scientific">Marinobacter gudaonensis</name>
    <dbReference type="NCBI Taxonomy" id="375760"/>
    <lineage>
        <taxon>Bacteria</taxon>
        <taxon>Pseudomonadati</taxon>
        <taxon>Pseudomonadota</taxon>
        <taxon>Gammaproteobacteria</taxon>
        <taxon>Pseudomonadales</taxon>
        <taxon>Marinobacteraceae</taxon>
        <taxon>Marinobacter</taxon>
    </lineage>
</organism>
<proteinExistence type="inferred from homology"/>
<dbReference type="PANTHER" id="PTHR43085">
    <property type="entry name" value="HEXOKINASE FAMILY MEMBER"/>
    <property type="match status" value="1"/>
</dbReference>
<keyword evidence="4 7" id="KW-0418">Kinase</keyword>
<evidence type="ECO:0000313" key="7">
    <source>
        <dbReference type="EMBL" id="SFR47269.1"/>
    </source>
</evidence>
<evidence type="ECO:0000313" key="8">
    <source>
        <dbReference type="Proteomes" id="UP000199290"/>
    </source>
</evidence>
<reference evidence="8" key="1">
    <citation type="submission" date="2016-10" db="EMBL/GenBank/DDBJ databases">
        <authorList>
            <person name="Varghese N."/>
            <person name="Submissions S."/>
        </authorList>
    </citation>
    <scope>NUCLEOTIDE SEQUENCE [LARGE SCALE GENOMIC DNA]</scope>
    <source>
        <strain evidence="8">CGMCC 1.6294</strain>
    </source>
</reference>